<evidence type="ECO:0000313" key="3">
    <source>
        <dbReference type="Proteomes" id="UP000639772"/>
    </source>
</evidence>
<feature type="transmembrane region" description="Helical" evidence="1">
    <location>
        <begin position="50"/>
        <end position="68"/>
    </location>
</feature>
<dbReference type="OrthoDB" id="4096362at2759"/>
<sequence>MHAAAPPRLPGSSADIAAGIEVPRVYEVWKGSNVFLLNGRFIFGPDARSLILTIFLIVAPVAIFCIFVARKLMDKFSHHLGISVMVVAVAFTLYDLCLLLLTSGRDPGIIPRNTQPPESECYDGSLDVGGVQTPQLRLPRTKDVIINGITVKIKYATHVCFIASMFPLFNLQQLCGTFRSSLSVGGSMHWAVQRLARVVSFQHVSSPSSAYLGSSCLALGLDKEVKRDAKHGEIKHRRGCLVGWQDEGGVFAKEEEEVMNSKNSPLCLKDAALKLFWILILRSILSFDQLKRYLSQSSLVAKAMEDG</sequence>
<protein>
    <submittedName>
        <fullName evidence="2">Uncharacterized protein</fullName>
    </submittedName>
</protein>
<reference evidence="2 3" key="1">
    <citation type="journal article" date="2020" name="Nat. Food">
        <title>A phased Vanilla planifolia genome enables genetic improvement of flavour and production.</title>
        <authorList>
            <person name="Hasing T."/>
            <person name="Tang H."/>
            <person name="Brym M."/>
            <person name="Khazi F."/>
            <person name="Huang T."/>
            <person name="Chambers A.H."/>
        </authorList>
    </citation>
    <scope>NUCLEOTIDE SEQUENCE [LARGE SCALE GENOMIC DNA]</scope>
    <source>
        <tissue evidence="2">Leaf</tissue>
    </source>
</reference>
<feature type="transmembrane region" description="Helical" evidence="1">
    <location>
        <begin position="80"/>
        <end position="101"/>
    </location>
</feature>
<dbReference type="Proteomes" id="UP000639772">
    <property type="component" value="Chromosome 3"/>
</dbReference>
<proteinExistence type="predicted"/>
<gene>
    <name evidence="2" type="ORF">HPP92_006742</name>
</gene>
<keyword evidence="1" id="KW-0812">Transmembrane</keyword>
<evidence type="ECO:0000313" key="2">
    <source>
        <dbReference type="EMBL" id="KAG0489879.1"/>
    </source>
</evidence>
<dbReference type="EMBL" id="JADCNM010000003">
    <property type="protein sequence ID" value="KAG0489879.1"/>
    <property type="molecule type" value="Genomic_DNA"/>
</dbReference>
<keyword evidence="1" id="KW-0472">Membrane</keyword>
<evidence type="ECO:0000256" key="1">
    <source>
        <dbReference type="SAM" id="Phobius"/>
    </source>
</evidence>
<keyword evidence="1" id="KW-1133">Transmembrane helix</keyword>
<accession>A0A835V721</accession>
<dbReference type="AlphaFoldDB" id="A0A835V721"/>
<comment type="caution">
    <text evidence="2">The sequence shown here is derived from an EMBL/GenBank/DDBJ whole genome shotgun (WGS) entry which is preliminary data.</text>
</comment>
<organism evidence="2 3">
    <name type="scientific">Vanilla planifolia</name>
    <name type="common">Vanilla</name>
    <dbReference type="NCBI Taxonomy" id="51239"/>
    <lineage>
        <taxon>Eukaryota</taxon>
        <taxon>Viridiplantae</taxon>
        <taxon>Streptophyta</taxon>
        <taxon>Embryophyta</taxon>
        <taxon>Tracheophyta</taxon>
        <taxon>Spermatophyta</taxon>
        <taxon>Magnoliopsida</taxon>
        <taxon>Liliopsida</taxon>
        <taxon>Asparagales</taxon>
        <taxon>Orchidaceae</taxon>
        <taxon>Vanilloideae</taxon>
        <taxon>Vanilleae</taxon>
        <taxon>Vanilla</taxon>
    </lineage>
</organism>
<name>A0A835V721_VANPL</name>